<feature type="compositionally biased region" description="Basic residues" evidence="1">
    <location>
        <begin position="1885"/>
        <end position="1894"/>
    </location>
</feature>
<comment type="caution">
    <text evidence="3">The sequence shown here is derived from an EMBL/GenBank/DDBJ whole genome shotgun (WGS) entry which is preliminary data.</text>
</comment>
<keyword evidence="4" id="KW-1185">Reference proteome</keyword>
<protein>
    <recommendedName>
        <fullName evidence="2">C2H2-type domain-containing protein</fullName>
    </recommendedName>
</protein>
<feature type="region of interest" description="Disordered" evidence="1">
    <location>
        <begin position="426"/>
        <end position="509"/>
    </location>
</feature>
<gene>
    <name evidence="3" type="ORF">GE061_011684</name>
</gene>
<organism evidence="3 4">
    <name type="scientific">Apolygus lucorum</name>
    <name type="common">Small green plant bug</name>
    <name type="synonym">Lygocoris lucorum</name>
    <dbReference type="NCBI Taxonomy" id="248454"/>
    <lineage>
        <taxon>Eukaryota</taxon>
        <taxon>Metazoa</taxon>
        <taxon>Ecdysozoa</taxon>
        <taxon>Arthropoda</taxon>
        <taxon>Hexapoda</taxon>
        <taxon>Insecta</taxon>
        <taxon>Pterygota</taxon>
        <taxon>Neoptera</taxon>
        <taxon>Paraneoptera</taxon>
        <taxon>Hemiptera</taxon>
        <taxon>Heteroptera</taxon>
        <taxon>Panheteroptera</taxon>
        <taxon>Cimicomorpha</taxon>
        <taxon>Miridae</taxon>
        <taxon>Mirini</taxon>
        <taxon>Apolygus</taxon>
    </lineage>
</organism>
<feature type="region of interest" description="Disordered" evidence="1">
    <location>
        <begin position="1872"/>
        <end position="1929"/>
    </location>
</feature>
<evidence type="ECO:0000313" key="4">
    <source>
        <dbReference type="Proteomes" id="UP000466442"/>
    </source>
</evidence>
<feature type="domain" description="C2H2-type" evidence="2">
    <location>
        <begin position="658"/>
        <end position="679"/>
    </location>
</feature>
<dbReference type="Proteomes" id="UP000466442">
    <property type="component" value="Unassembled WGS sequence"/>
</dbReference>
<accession>A0A8S9Y0U4</accession>
<evidence type="ECO:0000313" key="3">
    <source>
        <dbReference type="EMBL" id="KAF6213956.1"/>
    </source>
</evidence>
<sequence>MIRPFVSNMVEEIKKSGFYSYPVHKLSKSSRIPPGFIQVKDAVGSATAVSAMKPGNVAHFNKYKHLFTNDESYAYDQTMLHRTSRETISAYRLNITLAGCYGLMKASSTFHTVSAIIDRILGDMDRQREVEAPSVNVETNVREKNKIQYVVQIVKGHIPTKQYVLYRQNEITYAYNPDDVIELSEWESFLRYAYVNHFISNKFMVALLNFLGIFGKNEYADMIDPVMAMNTIIKYALHHLVYTGLLHDLYYLARKMIQDKKMSEISAENGEGQREFKRNTGLSAPTADINNETIFKTCDSGGISITDSTRKYADLEKTFSIDKLCVSLYHYFPDLAIPNVYLHYYNFVELNYMVSLLGEFMTAKGGDEDVLLVLWSFLGQLAATLYASKESNNKDIPCDVHSLFYYYVTYKKPLVHIEDELINDTQLPPPPLAAASAPSSSTAGEKKGKERKRQTKEQMGDNEGDDEQVQPKLPLCDEGDQRDKASKKGRKGRTETDGINGGAGSSSKSKREIVDPTFVNFLCKVFWKPYKFAEKEIYIYNGKRHEIIQTAAFQYAQSSLHRISYAASDFTLNTAFPKLYYTNISTVESLGVLTHNTILKVKEHTYGCLRGRLVREYLKGMQRHRYDRVMYNGMVDILNALTPHSIEQELSFMNILLCNPVCSVSYECDSNVQKHFQEHDLWLSLSCVDYKKMAATYVSPNLDKESSKRYAIGKLTAFFKWFTTETLSSGSPHFRAIAKLFIWILDLLSELIKSGYLNKRTLDVATILNIYFRFAKSGQIGMMKFVQEAADIATGNKQKNKRKSEEGRDDLVLAPKRQKLRIFQSSSGGGIGNSNDGEDDDPINYEHWVASRMKDGEECDDDCKSNMTDDQRVVMAQAETFVYNVESCGFDTCAISLSNKHQTLRLLSATRTATTSTAYDREEQSCEFDSLATNPSSSSSVKSDLCNLVLFQEDDSSRGVSNDNNLLCNYDVRKANIKQMQISKEGRKFLRKLRSSSHNKLVDTLYDPYSPRLAPRRDDDANRKFLPAARKDEDRFRTHVLKTLHDIFDEPSLRLLTISAFILTTHFIKRFYSKGPEQESDVEFIMLPSSLLKYLKEHRFYMIRGLWDIAQLSFDKSCYTGVKNELRFTSSHRGRVPLVGRRDHFQGGINVIRAAPIHHHQQVRTRPENMRRVDQRDVRRYSQGVAEFGIISYQHRPQSVHHLPNLDFSFPVMDKLNNTTPATTEDEFLLSEEETISRVESTLYELLQYTTTNKCEQDPKTCAELTREMCDDILRLVDCFQVRPSLAEFGIISYQHRPQSVHHLPNLDFSFPVMDKLNNTTPATTEDEFLLSEEETISRVESTLYELLQYTTTNKCEQDPKTCAELTREMCDDILRLVDCFQVRPSLAEFGIISYQHRPQSVHHLPNLDFSFPVMDKLNNTTPATTEDEFLLSEEETISRVESTLYELLQYTTTNKCEQDPKTCAELTREMYDDILRLVDCFQVRPSLAEFGIISYQHRPQSVHHLPNLDFSFPVMDKLNNTTPATTEDEFLLSEEETISRVESTLYELLQYTTTNKCEQDPKTCAELTREMCDDILRLVDCFQVRPSLAEFGIISYQHRPQSVHHLPNLDFSFPVMDKLNNTTPATTEDEFLLSEEETISRVESTLYELLQYTTTNKCEQDPKTCAELTREMCDDILRLVDCFQVRPSLAEFGIISYQHRPQSVHHLPNLDFSFPVMDKLNNTTPATTEDEFLLSEEETISRVESTLYELLQYTTTNKCEQDPKTCAELTREMCDDILRSSGIIPIDRNAVLKKLPREFDLPPESEDGQSPQANNWTPDLLDFLKKQRTPITTGTRRGRGRRALIVPGRPVIADNLLDRVAPTYTQDVGLNLLNDRDEPQQKEIRKKKKKKKPLVVSSDGDSPSNSSVTGSEEETDHPGTSSSTQPTNKNFQIGDFVLTQFNNAECEVIAGVRVKKDGKYAVLSQAAQAEFTDANQYMQFSDNVTHLEVLPDGVRMKLTVRRQVVEICQATAKILAGEPPTEEYPGGKI</sequence>
<evidence type="ECO:0000259" key="2">
    <source>
        <dbReference type="PROSITE" id="PS00028"/>
    </source>
</evidence>
<name>A0A8S9Y0U4_APOLU</name>
<feature type="compositionally biased region" description="Polar residues" evidence="1">
    <location>
        <begin position="1919"/>
        <end position="1929"/>
    </location>
</feature>
<dbReference type="InterPro" id="IPR013087">
    <property type="entry name" value="Znf_C2H2_type"/>
</dbReference>
<feature type="compositionally biased region" description="Low complexity" evidence="1">
    <location>
        <begin position="1896"/>
        <end position="1909"/>
    </location>
</feature>
<feature type="compositionally biased region" description="Basic and acidic residues" evidence="1">
    <location>
        <begin position="1875"/>
        <end position="1884"/>
    </location>
</feature>
<feature type="compositionally biased region" description="Basic and acidic residues" evidence="1">
    <location>
        <begin position="479"/>
        <end position="496"/>
    </location>
</feature>
<proteinExistence type="predicted"/>
<dbReference type="EMBL" id="WIXP02000003">
    <property type="protein sequence ID" value="KAF6213956.1"/>
    <property type="molecule type" value="Genomic_DNA"/>
</dbReference>
<dbReference type="PROSITE" id="PS00028">
    <property type="entry name" value="ZINC_FINGER_C2H2_1"/>
    <property type="match status" value="1"/>
</dbReference>
<evidence type="ECO:0000256" key="1">
    <source>
        <dbReference type="SAM" id="MobiDB-lite"/>
    </source>
</evidence>
<reference evidence="3" key="1">
    <citation type="journal article" date="2021" name="Mol. Ecol. Resour.">
        <title>Apolygus lucorum genome provides insights into omnivorousness and mesophyll feeding.</title>
        <authorList>
            <person name="Liu Y."/>
            <person name="Liu H."/>
            <person name="Wang H."/>
            <person name="Huang T."/>
            <person name="Liu B."/>
            <person name="Yang B."/>
            <person name="Yin L."/>
            <person name="Li B."/>
            <person name="Zhang Y."/>
            <person name="Zhang S."/>
            <person name="Jiang F."/>
            <person name="Zhang X."/>
            <person name="Ren Y."/>
            <person name="Wang B."/>
            <person name="Wang S."/>
            <person name="Lu Y."/>
            <person name="Wu K."/>
            <person name="Fan W."/>
            <person name="Wang G."/>
        </authorList>
    </citation>
    <scope>NUCLEOTIDE SEQUENCE</scope>
    <source>
        <strain evidence="3">12Hb</strain>
    </source>
</reference>